<evidence type="ECO:0000313" key="2">
    <source>
        <dbReference type="Proteomes" id="UP001189143"/>
    </source>
</evidence>
<accession>A0AAD2DE27</accession>
<dbReference type="AlphaFoldDB" id="A0AAD2DE27"/>
<dbReference type="RefSeq" id="WP_317049573.1">
    <property type="nucleotide sequence ID" value="NZ_CAMRXC010000240.1"/>
</dbReference>
<comment type="caution">
    <text evidence="1">The sequence shown here is derived from an EMBL/GenBank/DDBJ whole genome shotgun (WGS) entry which is preliminary data.</text>
</comment>
<proteinExistence type="predicted"/>
<reference evidence="1" key="1">
    <citation type="submission" date="2022-10" db="EMBL/GenBank/DDBJ databases">
        <authorList>
            <person name="Aires J."/>
            <person name="Mesa V."/>
        </authorList>
    </citation>
    <scope>NUCLEOTIDE SEQUENCE</scope>
    <source>
        <strain evidence="1">Clostridium neonatale JD116</strain>
    </source>
</reference>
<evidence type="ECO:0000313" key="1">
    <source>
        <dbReference type="EMBL" id="CAI3557020.1"/>
    </source>
</evidence>
<organism evidence="1 2">
    <name type="scientific">Clostridium neonatale</name>
    <dbReference type="NCBI Taxonomy" id="137838"/>
    <lineage>
        <taxon>Bacteria</taxon>
        <taxon>Bacillati</taxon>
        <taxon>Bacillota</taxon>
        <taxon>Clostridia</taxon>
        <taxon>Eubacteriales</taxon>
        <taxon>Clostridiaceae</taxon>
        <taxon>Clostridium</taxon>
    </lineage>
</organism>
<protein>
    <submittedName>
        <fullName evidence="1">Uncharacterized protein</fullName>
    </submittedName>
</protein>
<sequence length="106" mass="12401">MNRIQVIEQLKSLRDFQRQYVEDADDIVDSIYKQDVEALDIAIKALEGTALEVPVQEQLSNLEARQILENRFKVLAEECEPEFLDKTTDSMINIYTTLFPNQFFQE</sequence>
<name>A0AAD2DE27_9CLOT</name>
<gene>
    <name evidence="1" type="ORF">CNEO2_10007</name>
</gene>
<dbReference type="EMBL" id="CAMTCP010000111">
    <property type="protein sequence ID" value="CAI3557020.1"/>
    <property type="molecule type" value="Genomic_DNA"/>
</dbReference>
<dbReference type="Proteomes" id="UP001189143">
    <property type="component" value="Unassembled WGS sequence"/>
</dbReference>